<feature type="compositionally biased region" description="Basic and acidic residues" evidence="3">
    <location>
        <begin position="331"/>
        <end position="345"/>
    </location>
</feature>
<dbReference type="GO" id="GO:0099572">
    <property type="term" value="C:postsynaptic specialization"/>
    <property type="evidence" value="ECO:0007669"/>
    <property type="project" value="TreeGrafter"/>
</dbReference>
<dbReference type="Proteomes" id="UP000192223">
    <property type="component" value="Unplaced"/>
</dbReference>
<comment type="similarity">
    <text evidence="1">Belongs to the SAPAP family.</text>
</comment>
<feature type="compositionally biased region" description="Polar residues" evidence="3">
    <location>
        <begin position="67"/>
        <end position="79"/>
    </location>
</feature>
<evidence type="ECO:0000256" key="1">
    <source>
        <dbReference type="ARBA" id="ARBA00008839"/>
    </source>
</evidence>
<evidence type="ECO:0000313" key="5">
    <source>
        <dbReference type="RefSeq" id="XP_018324341.2"/>
    </source>
</evidence>
<dbReference type="GO" id="GO:0060090">
    <property type="term" value="F:molecular adaptor activity"/>
    <property type="evidence" value="ECO:0007669"/>
    <property type="project" value="TreeGrafter"/>
</dbReference>
<dbReference type="InParanoid" id="A0A1W4WK91"/>
<gene>
    <name evidence="5" type="primary">LOC108736419</name>
</gene>
<feature type="coiled-coil region" evidence="2">
    <location>
        <begin position="739"/>
        <end position="766"/>
    </location>
</feature>
<proteinExistence type="inferred from homology"/>
<feature type="region of interest" description="Disordered" evidence="3">
    <location>
        <begin position="118"/>
        <end position="144"/>
    </location>
</feature>
<keyword evidence="2" id="KW-0175">Coiled coil</keyword>
<evidence type="ECO:0000256" key="3">
    <source>
        <dbReference type="SAM" id="MobiDB-lite"/>
    </source>
</evidence>
<feature type="compositionally biased region" description="Polar residues" evidence="3">
    <location>
        <begin position="118"/>
        <end position="129"/>
    </location>
</feature>
<protein>
    <submittedName>
        <fullName evidence="5">Uncharacterized protein LOC108736419</fullName>
    </submittedName>
</protein>
<dbReference type="GO" id="GO:0023052">
    <property type="term" value="P:signaling"/>
    <property type="evidence" value="ECO:0007669"/>
    <property type="project" value="InterPro"/>
</dbReference>
<feature type="region of interest" description="Disordered" evidence="3">
    <location>
        <begin position="325"/>
        <end position="351"/>
    </location>
</feature>
<dbReference type="PANTHER" id="PTHR12353:SF31">
    <property type="entry name" value="LD44824P"/>
    <property type="match status" value="1"/>
</dbReference>
<dbReference type="STRING" id="224129.A0A1W4WK91"/>
<dbReference type="InterPro" id="IPR005026">
    <property type="entry name" value="SAPAP"/>
</dbReference>
<feature type="coiled-coil region" evidence="2">
    <location>
        <begin position="599"/>
        <end position="626"/>
    </location>
</feature>
<dbReference type="Pfam" id="PF03359">
    <property type="entry name" value="GKAP"/>
    <property type="match status" value="1"/>
</dbReference>
<dbReference type="FunCoup" id="A0A1W4WK91">
    <property type="interactions" value="5"/>
</dbReference>
<dbReference type="PANTHER" id="PTHR12353">
    <property type="entry name" value="DISKS LARGE-ASSOCIATED PROTEIN DAP SAP90/PSD-95-ASSOCIATED PROTEIN"/>
    <property type="match status" value="1"/>
</dbReference>
<dbReference type="CTD" id="46078"/>
<evidence type="ECO:0000256" key="2">
    <source>
        <dbReference type="SAM" id="Coils"/>
    </source>
</evidence>
<dbReference type="GO" id="GO:0098978">
    <property type="term" value="C:glutamatergic synapse"/>
    <property type="evidence" value="ECO:0007669"/>
    <property type="project" value="TreeGrafter"/>
</dbReference>
<dbReference type="OrthoDB" id="10036956at2759"/>
<accession>A0A1W4WK91</accession>
<keyword evidence="4" id="KW-1185">Reference proteome</keyword>
<reference evidence="5" key="1">
    <citation type="submission" date="2025-08" db="UniProtKB">
        <authorList>
            <consortium name="RefSeq"/>
        </authorList>
    </citation>
    <scope>IDENTIFICATION</scope>
    <source>
        <tissue evidence="5">Entire body</tissue>
    </source>
</reference>
<evidence type="ECO:0000313" key="4">
    <source>
        <dbReference type="Proteomes" id="UP000192223"/>
    </source>
</evidence>
<feature type="non-terminal residue" evidence="5">
    <location>
        <position position="1"/>
    </location>
</feature>
<feature type="region of interest" description="Disordered" evidence="3">
    <location>
        <begin position="62"/>
        <end position="97"/>
    </location>
</feature>
<dbReference type="GeneID" id="108736419"/>
<organism evidence="4 5">
    <name type="scientific">Agrilus planipennis</name>
    <name type="common">Emerald ash borer</name>
    <name type="synonym">Agrilus marcopoli</name>
    <dbReference type="NCBI Taxonomy" id="224129"/>
    <lineage>
        <taxon>Eukaryota</taxon>
        <taxon>Metazoa</taxon>
        <taxon>Ecdysozoa</taxon>
        <taxon>Arthropoda</taxon>
        <taxon>Hexapoda</taxon>
        <taxon>Insecta</taxon>
        <taxon>Pterygota</taxon>
        <taxon>Neoptera</taxon>
        <taxon>Endopterygota</taxon>
        <taxon>Coleoptera</taxon>
        <taxon>Polyphaga</taxon>
        <taxon>Elateriformia</taxon>
        <taxon>Buprestoidea</taxon>
        <taxon>Buprestidae</taxon>
        <taxon>Agrilinae</taxon>
        <taxon>Agrilus</taxon>
    </lineage>
</organism>
<dbReference type="RefSeq" id="XP_018324341.2">
    <property type="nucleotide sequence ID" value="XM_018468839.2"/>
</dbReference>
<dbReference type="KEGG" id="apln:108736419"/>
<sequence length="778" mass="86969">CDYILIKVFLGHSSSIEVEILNVIDIHSYPAFATLIFCDLPDDNLSATVLLLGVTRIPTSPAPTRRVQLSTTQNNSSSYKTKSRKNSISSSKRNSFKVRKNSSNFNLYEKSRTVAVNENSKGKNGTVKRTSFENPKHTTNTSVYPDSNEFISNLTKPQKRKSQFLNKLFSNSPLLSSVGQCNSFKGITDSYFFDRKSSDDTSCLVSHENFRIIFDDESKSNVILLPNAESPHVVINDHAIEGTTLFTTSNTFITNSSKTIMDRSVDSIGTCSLDVEGSVNYPGQSDQSSTTTLKSIRLSTSPQLEPHLPSYLSLACTVNGYSTTTNYNSDRLSKSRDVSPHRIQDGDLTGPYNEPVADYSVRNNLLSPPTVVPLPISNTKRQQNSKDNNIMANHSSMSHHEYFSTSSRIFYQTHESKSSYMGHYTSKCFSGATSTSSAHNRSTAKECKDETETKSFIQQRVERLYGPGALAQGFFISKHSTSFDEGTKCDESHMKQSCSSPTLPVMRHLRPEFRAQLPIISPKKSLDSVIQKGNASLNLKEETKKNGEILESVVTNTKKINGNVNNEDVIMPSLRKCVNGKLSEITLKDETVKDGHYFLKILDAETERLLQLANQIENELENLSLSEEIKGKLRSASGKARLLTSQKMQQFRGLCANNISRCENDAFPTTNEDLQGFWDMVLLQVEQVNDIFKEIDELRVNNWVEKQSNDTVDNGMKKGNGVNGVAKLKKVPKPMSAASQEAKKQRDAQRKQMIEARRKAMKEQRNIDNIQIFVPESS</sequence>
<name>A0A1W4WK91_AGRPL</name>
<dbReference type="AlphaFoldDB" id="A0A1W4WK91"/>